<gene>
    <name evidence="5" type="ORF">H8891_12950</name>
</gene>
<keyword evidence="3" id="KW-0009">Actin-binding</keyword>
<evidence type="ECO:0000259" key="4">
    <source>
        <dbReference type="Pfam" id="PF06268"/>
    </source>
</evidence>
<accession>A0ABR7K6H8</accession>
<dbReference type="EMBL" id="JACRWD010000007">
    <property type="protein sequence ID" value="MBC6004698.1"/>
    <property type="molecule type" value="Genomic_DNA"/>
</dbReference>
<dbReference type="InterPro" id="IPR008999">
    <property type="entry name" value="Actin-crosslinking"/>
</dbReference>
<dbReference type="Proteomes" id="UP000611796">
    <property type="component" value="Unassembled WGS sequence"/>
</dbReference>
<comment type="subcellular location">
    <subcellularLocation>
        <location evidence="1">Cytoplasm</location>
    </subcellularLocation>
</comment>
<evidence type="ECO:0000256" key="3">
    <source>
        <dbReference type="ARBA" id="ARBA00023203"/>
    </source>
</evidence>
<sequence>MDKNFDINREPNGVIVYPPWMEDFIKHYFPQNPGKPQKPNEDNDKLKVNIKSIVEDEFVVVGDDDYLYATGRKVNQNGIFRIIMLDDNEVKIRQAGGDFIRVDNRDFLVSDTDRKGATKFKMYKIADKEYVLQAPNGYYVRVRDNDKRLVARAENPGNRTRFKFREVK</sequence>
<dbReference type="Pfam" id="PF06268">
    <property type="entry name" value="Fascin"/>
    <property type="match status" value="1"/>
</dbReference>
<dbReference type="Gene3D" id="2.80.10.50">
    <property type="match status" value="1"/>
</dbReference>
<keyword evidence="6" id="KW-1185">Reference proteome</keyword>
<evidence type="ECO:0000313" key="5">
    <source>
        <dbReference type="EMBL" id="MBC6004698.1"/>
    </source>
</evidence>
<proteinExistence type="predicted"/>
<evidence type="ECO:0000256" key="1">
    <source>
        <dbReference type="ARBA" id="ARBA00004496"/>
    </source>
</evidence>
<dbReference type="RefSeq" id="WP_187006746.1">
    <property type="nucleotide sequence ID" value="NZ_JACRWD010000007.1"/>
</dbReference>
<dbReference type="CDD" id="cd00257">
    <property type="entry name" value="beta-trefoil_FSCN-like"/>
    <property type="match status" value="1"/>
</dbReference>
<keyword evidence="2" id="KW-0963">Cytoplasm</keyword>
<evidence type="ECO:0000313" key="6">
    <source>
        <dbReference type="Proteomes" id="UP000611796"/>
    </source>
</evidence>
<dbReference type="InterPro" id="IPR022768">
    <property type="entry name" value="Fascin-like_dom"/>
</dbReference>
<feature type="domain" description="Fascin-like" evidence="4">
    <location>
        <begin position="76"/>
        <end position="163"/>
    </location>
</feature>
<evidence type="ECO:0000256" key="2">
    <source>
        <dbReference type="ARBA" id="ARBA00022490"/>
    </source>
</evidence>
<protein>
    <recommendedName>
        <fullName evidence="4">Fascin-like domain-containing protein</fullName>
    </recommendedName>
</protein>
<organism evidence="5 6">
    <name type="scientific">Paeniclostridium hominis</name>
    <dbReference type="NCBI Taxonomy" id="2764329"/>
    <lineage>
        <taxon>Bacteria</taxon>
        <taxon>Bacillati</taxon>
        <taxon>Bacillota</taxon>
        <taxon>Clostridia</taxon>
        <taxon>Peptostreptococcales</taxon>
        <taxon>Peptostreptococcaceae</taxon>
        <taxon>Paeniclostridium</taxon>
    </lineage>
</organism>
<name>A0ABR7K6H8_9FIRM</name>
<reference evidence="5 6" key="1">
    <citation type="submission" date="2020-08" db="EMBL/GenBank/DDBJ databases">
        <authorList>
            <person name="Liu C."/>
            <person name="Sun Q."/>
        </authorList>
    </citation>
    <scope>NUCLEOTIDE SEQUENCE [LARGE SCALE GENOMIC DNA]</scope>
    <source>
        <strain evidence="5 6">NSJ-45</strain>
    </source>
</reference>
<comment type="caution">
    <text evidence="5">The sequence shown here is derived from an EMBL/GenBank/DDBJ whole genome shotgun (WGS) entry which is preliminary data.</text>
</comment>
<dbReference type="SUPFAM" id="SSF50405">
    <property type="entry name" value="Actin-crosslinking proteins"/>
    <property type="match status" value="1"/>
</dbReference>